<dbReference type="EMBL" id="BOOA01000073">
    <property type="protein sequence ID" value="GIH28159.1"/>
    <property type="molecule type" value="Genomic_DNA"/>
</dbReference>
<evidence type="ECO:0000313" key="2">
    <source>
        <dbReference type="EMBL" id="GIH28159.1"/>
    </source>
</evidence>
<evidence type="ECO:0000313" key="3">
    <source>
        <dbReference type="Proteomes" id="UP000640052"/>
    </source>
</evidence>
<evidence type="ECO:0000256" key="1">
    <source>
        <dbReference type="SAM" id="Phobius"/>
    </source>
</evidence>
<keyword evidence="1" id="KW-1133">Transmembrane helix</keyword>
<protein>
    <recommendedName>
        <fullName evidence="4">Low temperature requirement protein A</fullName>
    </recommendedName>
</protein>
<proteinExistence type="predicted"/>
<sequence>MAEQETPERHASWLELFYDLIIVVAVAQLAHVLQPSPAT</sequence>
<organism evidence="2 3">
    <name type="scientific">Acrocarpospora phusangensis</name>
    <dbReference type="NCBI Taxonomy" id="1070424"/>
    <lineage>
        <taxon>Bacteria</taxon>
        <taxon>Bacillati</taxon>
        <taxon>Actinomycetota</taxon>
        <taxon>Actinomycetes</taxon>
        <taxon>Streptosporangiales</taxon>
        <taxon>Streptosporangiaceae</taxon>
        <taxon>Acrocarpospora</taxon>
    </lineage>
</organism>
<dbReference type="Pfam" id="PF06772">
    <property type="entry name" value="LtrA"/>
    <property type="match status" value="1"/>
</dbReference>
<dbReference type="AlphaFoldDB" id="A0A919UNR3"/>
<feature type="transmembrane region" description="Helical" evidence="1">
    <location>
        <begin position="12"/>
        <end position="33"/>
    </location>
</feature>
<gene>
    <name evidence="2" type="ORF">Aph01nite_64690</name>
</gene>
<name>A0A919UNR3_9ACTN</name>
<keyword evidence="3" id="KW-1185">Reference proteome</keyword>
<accession>A0A919UNR3</accession>
<keyword evidence="1" id="KW-0472">Membrane</keyword>
<reference evidence="2" key="1">
    <citation type="submission" date="2021-01" db="EMBL/GenBank/DDBJ databases">
        <title>Whole genome shotgun sequence of Acrocarpospora phusangensis NBRC 108782.</title>
        <authorList>
            <person name="Komaki H."/>
            <person name="Tamura T."/>
        </authorList>
    </citation>
    <scope>NUCLEOTIDE SEQUENCE</scope>
    <source>
        <strain evidence="2">NBRC 108782</strain>
    </source>
</reference>
<keyword evidence="1" id="KW-0812">Transmembrane</keyword>
<dbReference type="RefSeq" id="WP_204044790.1">
    <property type="nucleotide sequence ID" value="NZ_BOOA01000073.1"/>
</dbReference>
<dbReference type="Proteomes" id="UP000640052">
    <property type="component" value="Unassembled WGS sequence"/>
</dbReference>
<comment type="caution">
    <text evidence="2">The sequence shown here is derived from an EMBL/GenBank/DDBJ whole genome shotgun (WGS) entry which is preliminary data.</text>
</comment>
<evidence type="ECO:0008006" key="4">
    <source>
        <dbReference type="Google" id="ProtNLM"/>
    </source>
</evidence>
<dbReference type="InterPro" id="IPR010640">
    <property type="entry name" value="Low_temperature_requirement_A"/>
</dbReference>